<reference evidence="2 3" key="1">
    <citation type="journal article" date="2018" name="BMC Genomics">
        <title>Genomic evidence for intraspecific hybridization in a clonal and extremely halotolerant yeast.</title>
        <authorList>
            <person name="Gostincar C."/>
            <person name="Stajich J.E."/>
            <person name="Zupancic J."/>
            <person name="Zalar P."/>
            <person name="Gunde-Cimerman N."/>
        </authorList>
    </citation>
    <scope>NUCLEOTIDE SEQUENCE [LARGE SCALE GENOMIC DNA]</scope>
    <source>
        <strain evidence="2 3">EXF-2682</strain>
    </source>
</reference>
<proteinExistence type="predicted"/>
<sequence>MLGTSHNHTIINLLLQTPALQPEAFRSAPSTRPSTMNTNNIFADPMDVSEGEHDIPVTPNTSTSKKRMRKPSKEIADDNEGDFEDNNNNNGSTEDAIPKKKAKPTLKTPGSKGNKSGTPKKLTLPPKKKKPTKPSTPGKAIPRSYDECGPADRQLLDMRDSGSSWPEIRAAWEALTGEKTGASTLPNRYVRLKSNFTVVQEEDLPRLLEAKRSVEEAFERGKWGMVAEAVEKMGGTRYRGDALQKQYKKMMLGQGVMPPPNVRDKDFEAELDEE</sequence>
<dbReference type="EMBL" id="QWIP01000480">
    <property type="protein sequence ID" value="RMY63084.1"/>
    <property type="molecule type" value="Genomic_DNA"/>
</dbReference>
<feature type="compositionally biased region" description="Low complexity" evidence="1">
    <location>
        <begin position="105"/>
        <end position="125"/>
    </location>
</feature>
<feature type="region of interest" description="Disordered" evidence="1">
    <location>
        <begin position="25"/>
        <end position="147"/>
    </location>
</feature>
<comment type="caution">
    <text evidence="2">The sequence shown here is derived from an EMBL/GenBank/DDBJ whole genome shotgun (WGS) entry which is preliminary data.</text>
</comment>
<dbReference type="OrthoDB" id="5375264at2759"/>
<organism evidence="2 3">
    <name type="scientific">Hortaea werneckii</name>
    <name type="common">Black yeast</name>
    <name type="synonym">Cladosporium werneckii</name>
    <dbReference type="NCBI Taxonomy" id="91943"/>
    <lineage>
        <taxon>Eukaryota</taxon>
        <taxon>Fungi</taxon>
        <taxon>Dikarya</taxon>
        <taxon>Ascomycota</taxon>
        <taxon>Pezizomycotina</taxon>
        <taxon>Dothideomycetes</taxon>
        <taxon>Dothideomycetidae</taxon>
        <taxon>Mycosphaerellales</taxon>
        <taxon>Teratosphaeriaceae</taxon>
        <taxon>Hortaea</taxon>
    </lineage>
</organism>
<name>A0A3M7DFT9_HORWE</name>
<protein>
    <submittedName>
        <fullName evidence="2">Uncharacterized protein</fullName>
    </submittedName>
</protein>
<dbReference type="AlphaFoldDB" id="A0A3M7DFT9"/>
<feature type="compositionally biased region" description="Polar residues" evidence="1">
    <location>
        <begin position="28"/>
        <end position="41"/>
    </location>
</feature>
<evidence type="ECO:0000313" key="3">
    <source>
        <dbReference type="Proteomes" id="UP000269276"/>
    </source>
</evidence>
<evidence type="ECO:0000256" key="1">
    <source>
        <dbReference type="SAM" id="MobiDB-lite"/>
    </source>
</evidence>
<feature type="region of interest" description="Disordered" evidence="1">
    <location>
        <begin position="253"/>
        <end position="274"/>
    </location>
</feature>
<evidence type="ECO:0000313" key="2">
    <source>
        <dbReference type="EMBL" id="RMY63084.1"/>
    </source>
</evidence>
<dbReference type="VEuPathDB" id="FungiDB:BTJ68_07766"/>
<accession>A0A3M7DFT9</accession>
<gene>
    <name evidence="2" type="ORF">D0863_10746</name>
</gene>
<dbReference type="Proteomes" id="UP000269276">
    <property type="component" value="Unassembled WGS sequence"/>
</dbReference>